<evidence type="ECO:0000256" key="1">
    <source>
        <dbReference type="SAM" id="SignalP"/>
    </source>
</evidence>
<keyword evidence="3" id="KW-1185">Reference proteome</keyword>
<dbReference type="AlphaFoldDB" id="A0A7W4LI31"/>
<gene>
    <name evidence="2" type="ORF">H3H51_00425</name>
</gene>
<reference evidence="2 3" key="1">
    <citation type="submission" date="2020-08" db="EMBL/GenBank/DDBJ databases">
        <authorList>
            <person name="Kim C.M."/>
        </authorList>
    </citation>
    <scope>NUCLEOTIDE SEQUENCE [LARGE SCALE GENOMIC DNA]</scope>
    <source>
        <strain evidence="2 3">UL070</strain>
    </source>
</reference>
<protein>
    <submittedName>
        <fullName evidence="2">DUF2845 domain-containing protein</fullName>
    </submittedName>
</protein>
<feature type="signal peptide" evidence="1">
    <location>
        <begin position="1"/>
        <end position="18"/>
    </location>
</feature>
<dbReference type="Pfam" id="PF11006">
    <property type="entry name" value="DUF2845"/>
    <property type="match status" value="1"/>
</dbReference>
<keyword evidence="1" id="KW-0732">Signal</keyword>
<dbReference type="InterPro" id="IPR021268">
    <property type="entry name" value="DUF2845"/>
</dbReference>
<organism evidence="2 3">
    <name type="scientific">Aquipseudomonas ullengensis</name>
    <dbReference type="NCBI Taxonomy" id="2759166"/>
    <lineage>
        <taxon>Bacteria</taxon>
        <taxon>Pseudomonadati</taxon>
        <taxon>Pseudomonadota</taxon>
        <taxon>Gammaproteobacteria</taxon>
        <taxon>Pseudomonadales</taxon>
        <taxon>Pseudomonadaceae</taxon>
        <taxon>Aquipseudomonas</taxon>
    </lineage>
</organism>
<sequence length="95" mass="10692">MQRLALCAALLASGLAEASTLRCGSNLINEGDRAFEVEKKCGPPTHRDQVGYTLSGYDRREYSIEEWVYGPKNGMLNILTFEGNRLKRIETRRAN</sequence>
<dbReference type="EMBL" id="JACJUD010000001">
    <property type="protein sequence ID" value="MBB2493462.1"/>
    <property type="molecule type" value="Genomic_DNA"/>
</dbReference>
<feature type="chain" id="PRO_5030507714" evidence="1">
    <location>
        <begin position="19"/>
        <end position="95"/>
    </location>
</feature>
<name>A0A7W4LI31_9GAMM</name>
<dbReference type="Proteomes" id="UP000542720">
    <property type="component" value="Unassembled WGS sequence"/>
</dbReference>
<dbReference type="RefSeq" id="WP_183087048.1">
    <property type="nucleotide sequence ID" value="NZ_JACJUD010000001.1"/>
</dbReference>
<evidence type="ECO:0000313" key="2">
    <source>
        <dbReference type="EMBL" id="MBB2493462.1"/>
    </source>
</evidence>
<evidence type="ECO:0000313" key="3">
    <source>
        <dbReference type="Proteomes" id="UP000542720"/>
    </source>
</evidence>
<comment type="caution">
    <text evidence="2">The sequence shown here is derived from an EMBL/GenBank/DDBJ whole genome shotgun (WGS) entry which is preliminary data.</text>
</comment>
<proteinExistence type="predicted"/>
<accession>A0A7W4LI31</accession>